<feature type="transmembrane region" description="Helical" evidence="8">
    <location>
        <begin position="287"/>
        <end position="307"/>
    </location>
</feature>
<dbReference type="FunFam" id="1.20.1250.20:FF:000055">
    <property type="entry name" value="Facilitated trehalose transporter Tret1-2 homolog"/>
    <property type="match status" value="1"/>
</dbReference>
<feature type="transmembrane region" description="Helical" evidence="8">
    <location>
        <begin position="57"/>
        <end position="77"/>
    </location>
</feature>
<feature type="transmembrane region" description="Helical" evidence="8">
    <location>
        <begin position="419"/>
        <end position="439"/>
    </location>
</feature>
<keyword evidence="4 8" id="KW-1133">Transmembrane helix</keyword>
<feature type="transmembrane region" description="Helical" evidence="8">
    <location>
        <begin position="388"/>
        <end position="407"/>
    </location>
</feature>
<dbReference type="InterPro" id="IPR005829">
    <property type="entry name" value="Sugar_transporter_CS"/>
</dbReference>
<reference evidence="10" key="1">
    <citation type="submission" date="2015-11" db="EMBL/GenBank/DDBJ databases">
        <title>De novo transcriptome assembly of four potential Pierce s Disease insect vectors from Arizona vineyards.</title>
        <authorList>
            <person name="Tassone E.E."/>
        </authorList>
    </citation>
    <scope>NUCLEOTIDE SEQUENCE</scope>
</reference>
<protein>
    <recommendedName>
        <fullName evidence="9">Major facilitator superfamily (MFS) profile domain-containing protein</fullName>
    </recommendedName>
</protein>
<organism evidence="10">
    <name type="scientific">Cuerna arida</name>
    <dbReference type="NCBI Taxonomy" id="1464854"/>
    <lineage>
        <taxon>Eukaryota</taxon>
        <taxon>Metazoa</taxon>
        <taxon>Ecdysozoa</taxon>
        <taxon>Arthropoda</taxon>
        <taxon>Hexapoda</taxon>
        <taxon>Insecta</taxon>
        <taxon>Pterygota</taxon>
        <taxon>Neoptera</taxon>
        <taxon>Paraneoptera</taxon>
        <taxon>Hemiptera</taxon>
        <taxon>Auchenorrhyncha</taxon>
        <taxon>Membracoidea</taxon>
        <taxon>Cicadellidae</taxon>
        <taxon>Cicadellinae</taxon>
        <taxon>Proconiini</taxon>
        <taxon>Cuerna</taxon>
    </lineage>
</organism>
<dbReference type="InterPro" id="IPR036259">
    <property type="entry name" value="MFS_trans_sf"/>
</dbReference>
<name>A0A1B6GD96_9HEMI</name>
<evidence type="ECO:0000259" key="9">
    <source>
        <dbReference type="PROSITE" id="PS50850"/>
    </source>
</evidence>
<evidence type="ECO:0000256" key="6">
    <source>
        <dbReference type="ARBA" id="ARBA00023180"/>
    </source>
</evidence>
<accession>A0A1B6GD96</accession>
<dbReference type="GO" id="GO:0022857">
    <property type="term" value="F:transmembrane transporter activity"/>
    <property type="evidence" value="ECO:0007669"/>
    <property type="project" value="InterPro"/>
</dbReference>
<dbReference type="GO" id="GO:0005886">
    <property type="term" value="C:plasma membrane"/>
    <property type="evidence" value="ECO:0007669"/>
    <property type="project" value="UniProtKB-SubCell"/>
</dbReference>
<dbReference type="PANTHER" id="PTHR48021">
    <property type="match status" value="1"/>
</dbReference>
<evidence type="ECO:0000256" key="2">
    <source>
        <dbReference type="ARBA" id="ARBA00022475"/>
    </source>
</evidence>
<keyword evidence="3 8" id="KW-0812">Transmembrane</keyword>
<dbReference type="InterPro" id="IPR020846">
    <property type="entry name" value="MFS_dom"/>
</dbReference>
<evidence type="ECO:0000256" key="8">
    <source>
        <dbReference type="SAM" id="Phobius"/>
    </source>
</evidence>
<dbReference type="EMBL" id="GECZ01009347">
    <property type="protein sequence ID" value="JAS60422.1"/>
    <property type="molecule type" value="Transcribed_RNA"/>
</dbReference>
<dbReference type="AlphaFoldDB" id="A0A1B6GD96"/>
<dbReference type="PANTHER" id="PTHR48021:SF47">
    <property type="entry name" value="GH17672P"/>
    <property type="match status" value="1"/>
</dbReference>
<dbReference type="PROSITE" id="PS00216">
    <property type="entry name" value="SUGAR_TRANSPORT_1"/>
    <property type="match status" value="1"/>
</dbReference>
<proteinExistence type="inferred from homology"/>
<dbReference type="PROSITE" id="PS00217">
    <property type="entry name" value="SUGAR_TRANSPORT_2"/>
    <property type="match status" value="1"/>
</dbReference>
<dbReference type="Pfam" id="PF00083">
    <property type="entry name" value="Sugar_tr"/>
    <property type="match status" value="1"/>
</dbReference>
<feature type="transmembrane region" description="Helical" evidence="8">
    <location>
        <begin position="110"/>
        <end position="131"/>
    </location>
</feature>
<comment type="similarity">
    <text evidence="7">Belongs to the major facilitator superfamily. Sugar transporter (TC 2.A.1.1) family. Trehalose transporter subfamily.</text>
</comment>
<gene>
    <name evidence="10" type="ORF">g.27555</name>
</gene>
<sequence length="484" mass="52983">MEKLNFPGERGNLYFSVLAANLVSVSIGTHYSWTSPTLPKLEASDSFIHLSISEASWVGSLTAFGTLFGPFLGGFVMDKLGRRLTLLLAIVINLLAWAVLLIATSTWHIYVGRFLGGFAGGFVFVALPVYVAEIAEPQVRGPVGALFAFLLVGGYLIEFVFGPYVSYSTLICINCVPAVLFLLFFSFIPESPYYFIRKKDTAGAQKSLTWLRTDRSPQEVRKELTGIQEEVSKSMAEKARLTDLVRIRGNRKGLIISVCLLVGQQLSGINAILFYAQSIFIMSGTSLSSSVSTIICGIALFVVQGVAVPLTKPFGSKNLLIVSGAGMTVFQISLGVFFYFTNKGYDMSSYPWWPVISLVGFIILFSIGFGILPYTVMGEMFAPNVKGIGSAISAGSSWFTAFLLTLFFNDISDSLGPHFTFFILSIFCFLDFLFAVFVMPDTRGMTLQEILDLLNSQHGAIPKMQSDNEVAQSFLSESISSRTN</sequence>
<dbReference type="PROSITE" id="PS50850">
    <property type="entry name" value="MFS"/>
    <property type="match status" value="1"/>
</dbReference>
<comment type="subcellular location">
    <subcellularLocation>
        <location evidence="1">Cell membrane</location>
        <topology evidence="1">Multi-pass membrane protein</topology>
    </subcellularLocation>
</comment>
<dbReference type="InterPro" id="IPR003663">
    <property type="entry name" value="Sugar/inositol_transpt"/>
</dbReference>
<feature type="transmembrane region" description="Helical" evidence="8">
    <location>
        <begin position="319"/>
        <end position="340"/>
    </location>
</feature>
<dbReference type="InterPro" id="IPR050549">
    <property type="entry name" value="MFS_Trehalose_Transporter"/>
</dbReference>
<evidence type="ECO:0000256" key="7">
    <source>
        <dbReference type="ARBA" id="ARBA00024348"/>
    </source>
</evidence>
<evidence type="ECO:0000256" key="3">
    <source>
        <dbReference type="ARBA" id="ARBA00022692"/>
    </source>
</evidence>
<feature type="transmembrane region" description="Helical" evidence="8">
    <location>
        <begin position="352"/>
        <end position="376"/>
    </location>
</feature>
<evidence type="ECO:0000256" key="1">
    <source>
        <dbReference type="ARBA" id="ARBA00004651"/>
    </source>
</evidence>
<keyword evidence="6" id="KW-0325">Glycoprotein</keyword>
<dbReference type="PRINTS" id="PR00171">
    <property type="entry name" value="SUGRTRNSPORT"/>
</dbReference>
<keyword evidence="2" id="KW-1003">Cell membrane</keyword>
<feature type="domain" description="Major facilitator superfamily (MFS) profile" evidence="9">
    <location>
        <begin position="12"/>
        <end position="443"/>
    </location>
</feature>
<keyword evidence="5 8" id="KW-0472">Membrane</keyword>
<evidence type="ECO:0000313" key="10">
    <source>
        <dbReference type="EMBL" id="JAS60422.1"/>
    </source>
</evidence>
<evidence type="ECO:0000256" key="4">
    <source>
        <dbReference type="ARBA" id="ARBA00022989"/>
    </source>
</evidence>
<feature type="transmembrane region" description="Helical" evidence="8">
    <location>
        <begin position="254"/>
        <end position="275"/>
    </location>
</feature>
<feature type="transmembrane region" description="Helical" evidence="8">
    <location>
        <begin position="84"/>
        <end position="104"/>
    </location>
</feature>
<feature type="transmembrane region" description="Helical" evidence="8">
    <location>
        <begin position="143"/>
        <end position="161"/>
    </location>
</feature>
<feature type="transmembrane region" description="Helical" evidence="8">
    <location>
        <begin position="167"/>
        <end position="188"/>
    </location>
</feature>
<dbReference type="InterPro" id="IPR005828">
    <property type="entry name" value="MFS_sugar_transport-like"/>
</dbReference>
<feature type="transmembrane region" description="Helical" evidence="8">
    <location>
        <begin position="12"/>
        <end position="33"/>
    </location>
</feature>
<dbReference type="Gene3D" id="1.20.1250.20">
    <property type="entry name" value="MFS general substrate transporter like domains"/>
    <property type="match status" value="1"/>
</dbReference>
<dbReference type="SUPFAM" id="SSF103473">
    <property type="entry name" value="MFS general substrate transporter"/>
    <property type="match status" value="1"/>
</dbReference>
<evidence type="ECO:0000256" key="5">
    <source>
        <dbReference type="ARBA" id="ARBA00023136"/>
    </source>
</evidence>